<keyword evidence="1 2" id="KW-0808">Transferase</keyword>
<sequence>MIDKTTTVSKALENVTCGMSVMVGGFGVPGTPFLLINGLLGSGADRLILIKNEANEAGLGVSLLLEAGRVSRLITSHLGLNSLAIAMMNKKEIEVNFYPQGILAEKIRAGGAGLLAIVTDIGINTILRREENVVQLDGREGMIEPALRANIALIHAAKADRAGNLVYEKSARNFNPLMATAADLVIAEAEEIVETGEIPPDQVHTPGAFVDHVVPIGELLPEYGVLKHHVR</sequence>
<name>A0A1M7YCW7_9BACT</name>
<protein>
    <submittedName>
        <fullName evidence="2">Acetate CoA/acetoacetate CoA-transferase alpha subunit</fullName>
    </submittedName>
</protein>
<dbReference type="Proteomes" id="UP000184603">
    <property type="component" value="Unassembled WGS sequence"/>
</dbReference>
<dbReference type="EMBL" id="FRFE01000018">
    <property type="protein sequence ID" value="SHO50358.1"/>
    <property type="molecule type" value="Genomic_DNA"/>
</dbReference>
<dbReference type="AlphaFoldDB" id="A0A1M7YCW7"/>
<dbReference type="STRING" id="1121416.SAMN02745220_03374"/>
<dbReference type="InterPro" id="IPR004165">
    <property type="entry name" value="CoA_trans_fam_I"/>
</dbReference>
<dbReference type="Gene3D" id="3.40.1080.10">
    <property type="entry name" value="Glutaconate Coenzyme A-transferase"/>
    <property type="match status" value="1"/>
</dbReference>
<dbReference type="RefSeq" id="WP_073614840.1">
    <property type="nucleotide sequence ID" value="NZ_FRFE01000018.1"/>
</dbReference>
<dbReference type="InterPro" id="IPR037171">
    <property type="entry name" value="NagB/RpiA_transferase-like"/>
</dbReference>
<dbReference type="OrthoDB" id="9777193at2"/>
<evidence type="ECO:0000256" key="1">
    <source>
        <dbReference type="ARBA" id="ARBA00022679"/>
    </source>
</evidence>
<dbReference type="GO" id="GO:0008410">
    <property type="term" value="F:CoA-transferase activity"/>
    <property type="evidence" value="ECO:0007669"/>
    <property type="project" value="InterPro"/>
</dbReference>
<dbReference type="InterPro" id="IPR012792">
    <property type="entry name" value="3-oxoacid_CoA-transf_A"/>
</dbReference>
<dbReference type="PANTHER" id="PTHR13707">
    <property type="entry name" value="KETOACID-COENZYME A TRANSFERASE"/>
    <property type="match status" value="1"/>
</dbReference>
<evidence type="ECO:0000313" key="3">
    <source>
        <dbReference type="Proteomes" id="UP000184603"/>
    </source>
</evidence>
<organism evidence="2 3">
    <name type="scientific">Desulfopila aestuarii DSM 18488</name>
    <dbReference type="NCBI Taxonomy" id="1121416"/>
    <lineage>
        <taxon>Bacteria</taxon>
        <taxon>Pseudomonadati</taxon>
        <taxon>Thermodesulfobacteriota</taxon>
        <taxon>Desulfobulbia</taxon>
        <taxon>Desulfobulbales</taxon>
        <taxon>Desulfocapsaceae</taxon>
        <taxon>Desulfopila</taxon>
    </lineage>
</organism>
<dbReference type="Pfam" id="PF01144">
    <property type="entry name" value="CoA_trans"/>
    <property type="match status" value="1"/>
</dbReference>
<proteinExistence type="predicted"/>
<evidence type="ECO:0000313" key="2">
    <source>
        <dbReference type="EMBL" id="SHO50358.1"/>
    </source>
</evidence>
<accession>A0A1M7YCW7</accession>
<dbReference type="SMART" id="SM00882">
    <property type="entry name" value="CoA_trans"/>
    <property type="match status" value="1"/>
</dbReference>
<keyword evidence="3" id="KW-1185">Reference proteome</keyword>
<reference evidence="2 3" key="1">
    <citation type="submission" date="2016-12" db="EMBL/GenBank/DDBJ databases">
        <authorList>
            <person name="Song W.-J."/>
            <person name="Kurnit D.M."/>
        </authorList>
    </citation>
    <scope>NUCLEOTIDE SEQUENCE [LARGE SCALE GENOMIC DNA]</scope>
    <source>
        <strain evidence="2 3">DSM 18488</strain>
    </source>
</reference>
<dbReference type="PANTHER" id="PTHR13707:SF60">
    <property type="entry name" value="ACETATE COA-TRANSFERASE SUBUNIT ALPHA"/>
    <property type="match status" value="1"/>
</dbReference>
<gene>
    <name evidence="2" type="ORF">SAMN02745220_03374</name>
</gene>
<dbReference type="SUPFAM" id="SSF100950">
    <property type="entry name" value="NagB/RpiA/CoA transferase-like"/>
    <property type="match status" value="1"/>
</dbReference>
<dbReference type="NCBIfam" id="TIGR02429">
    <property type="entry name" value="pcaI_scoA_fam"/>
    <property type="match status" value="1"/>
</dbReference>